<accession>A0A1I2H4I0</accession>
<keyword evidence="2" id="KW-1185">Reference proteome</keyword>
<dbReference type="STRING" id="380248.SAMN05216251_11099"/>
<evidence type="ECO:0000313" key="2">
    <source>
        <dbReference type="Proteomes" id="UP000199323"/>
    </source>
</evidence>
<organism evidence="1 2">
    <name type="scientific">Actinacidiphila alni</name>
    <dbReference type="NCBI Taxonomy" id="380248"/>
    <lineage>
        <taxon>Bacteria</taxon>
        <taxon>Bacillati</taxon>
        <taxon>Actinomycetota</taxon>
        <taxon>Actinomycetes</taxon>
        <taxon>Kitasatosporales</taxon>
        <taxon>Streptomycetaceae</taxon>
        <taxon>Actinacidiphila</taxon>
    </lineage>
</organism>
<dbReference type="AlphaFoldDB" id="A0A1I2H4I0"/>
<dbReference type="Proteomes" id="UP000199323">
    <property type="component" value="Unassembled WGS sequence"/>
</dbReference>
<gene>
    <name evidence="1" type="ORF">SAMN05216251_11099</name>
</gene>
<proteinExistence type="predicted"/>
<dbReference type="RefSeq" id="WP_093714687.1">
    <property type="nucleotide sequence ID" value="NZ_FONG01000010.1"/>
</dbReference>
<evidence type="ECO:0000313" key="1">
    <source>
        <dbReference type="EMBL" id="SFF25035.1"/>
    </source>
</evidence>
<name>A0A1I2H4I0_9ACTN</name>
<sequence>MADRDDDPVMVCAQCGRTSDWNPTTFCSWACFDTEPRPGARAALAYFSGTLPEDITDGEE</sequence>
<dbReference type="EMBL" id="FONG01000010">
    <property type="protein sequence ID" value="SFF25035.1"/>
    <property type="molecule type" value="Genomic_DNA"/>
</dbReference>
<protein>
    <submittedName>
        <fullName evidence="1">Uncharacterized protein</fullName>
    </submittedName>
</protein>
<reference evidence="1 2" key="1">
    <citation type="submission" date="2016-10" db="EMBL/GenBank/DDBJ databases">
        <authorList>
            <person name="de Groot N.N."/>
        </authorList>
    </citation>
    <scope>NUCLEOTIDE SEQUENCE [LARGE SCALE GENOMIC DNA]</scope>
    <source>
        <strain evidence="1 2">CGMCC 4.3510</strain>
    </source>
</reference>